<protein>
    <submittedName>
        <fullName evidence="2">Uncharacterized protein</fullName>
    </submittedName>
</protein>
<dbReference type="AlphaFoldDB" id="A0ABD2XK96"/>
<proteinExistence type="predicted"/>
<sequence>MIFTVCLALLAIGGIGSGSSIYNATSELNVLSNELHTRALWPRLAYGKKVNIDKMFDENLKTIQSLVAYYADPGHLRDMQIPINHIAEAFGYYIYLTNGSLQNLSWLERAGTCTLAYRNKVLTVDLIMSFESLSFDYDYRYPGVLATYEGLFYGFVRDVKMNMVLDIDFDKYEMVLKNLDYLRAGKIDLHIKGGYYSWFVNWGFKLVSHFCHDLVLERISVYSSYLMEGQMNELNEQLGQGHRKFVFIDKTKNSHKNFFQSLTSHLFG</sequence>
<gene>
    <name evidence="2" type="ORF">TKK_002003</name>
</gene>
<feature type="signal peptide" evidence="1">
    <location>
        <begin position="1"/>
        <end position="18"/>
    </location>
</feature>
<accession>A0ABD2XK96</accession>
<evidence type="ECO:0000313" key="3">
    <source>
        <dbReference type="Proteomes" id="UP001627154"/>
    </source>
</evidence>
<dbReference type="InterPro" id="IPR038602">
    <property type="entry name" value="Mite_allergen_7_sf"/>
</dbReference>
<name>A0ABD2XK96_9HYME</name>
<organism evidence="2 3">
    <name type="scientific">Trichogramma kaykai</name>
    <dbReference type="NCBI Taxonomy" id="54128"/>
    <lineage>
        <taxon>Eukaryota</taxon>
        <taxon>Metazoa</taxon>
        <taxon>Ecdysozoa</taxon>
        <taxon>Arthropoda</taxon>
        <taxon>Hexapoda</taxon>
        <taxon>Insecta</taxon>
        <taxon>Pterygota</taxon>
        <taxon>Neoptera</taxon>
        <taxon>Endopterygota</taxon>
        <taxon>Hymenoptera</taxon>
        <taxon>Apocrita</taxon>
        <taxon>Proctotrupomorpha</taxon>
        <taxon>Chalcidoidea</taxon>
        <taxon>Trichogrammatidae</taxon>
        <taxon>Trichogramma</taxon>
    </lineage>
</organism>
<dbReference type="Proteomes" id="UP001627154">
    <property type="component" value="Unassembled WGS sequence"/>
</dbReference>
<dbReference type="EMBL" id="JBJJXI010000020">
    <property type="protein sequence ID" value="KAL3405632.1"/>
    <property type="molecule type" value="Genomic_DNA"/>
</dbReference>
<keyword evidence="1" id="KW-0732">Signal</keyword>
<comment type="caution">
    <text evidence="2">The sequence shown here is derived from an EMBL/GenBank/DDBJ whole genome shotgun (WGS) entry which is preliminary data.</text>
</comment>
<evidence type="ECO:0000313" key="2">
    <source>
        <dbReference type="EMBL" id="KAL3405632.1"/>
    </source>
</evidence>
<reference evidence="2 3" key="1">
    <citation type="journal article" date="2024" name="bioRxiv">
        <title>A reference genome for Trichogramma kaykai: A tiny desert-dwelling parasitoid wasp with competing sex-ratio distorters.</title>
        <authorList>
            <person name="Culotta J."/>
            <person name="Lindsey A.R."/>
        </authorList>
    </citation>
    <scope>NUCLEOTIDE SEQUENCE [LARGE SCALE GENOMIC DNA]</scope>
    <source>
        <strain evidence="2 3">KSX58</strain>
    </source>
</reference>
<dbReference type="Gene3D" id="3.15.10.50">
    <property type="match status" value="1"/>
</dbReference>
<evidence type="ECO:0000256" key="1">
    <source>
        <dbReference type="SAM" id="SignalP"/>
    </source>
</evidence>
<keyword evidence="3" id="KW-1185">Reference proteome</keyword>
<dbReference type="InterPro" id="IPR020234">
    <property type="entry name" value="Mite_allergen_group-7"/>
</dbReference>
<dbReference type="Pfam" id="PF16984">
    <property type="entry name" value="Grp7_allergen"/>
    <property type="match status" value="1"/>
</dbReference>
<feature type="chain" id="PRO_5044866162" evidence="1">
    <location>
        <begin position="19"/>
        <end position="268"/>
    </location>
</feature>